<sequence>MEKSPASQRLEMIENLILAGQDSRVEGDVNSSIAMLRMALNQCNKELKEPRNSESSICPTSRAVVVRMRNLGAYQLAMLLLQRDGRRARVEDESASSTEEAEADLVLRRLGYRLRLSKFAFGYNINRTVKWVGPLRASSRPPSAVHAVDGAMPSKLF</sequence>
<comment type="caution">
    <text evidence="1">The sequence shown here is derived from an EMBL/GenBank/DDBJ whole genome shotgun (WGS) entry which is preliminary data.</text>
</comment>
<reference evidence="1 2" key="1">
    <citation type="journal article" date="2012" name="Genome Biol.">
        <title>Genome and low-iron response of an oceanic diatom adapted to chronic iron limitation.</title>
        <authorList>
            <person name="Lommer M."/>
            <person name="Specht M."/>
            <person name="Roy A.S."/>
            <person name="Kraemer L."/>
            <person name="Andreson R."/>
            <person name="Gutowska M.A."/>
            <person name="Wolf J."/>
            <person name="Bergner S.V."/>
            <person name="Schilhabel M.B."/>
            <person name="Klostermeier U.C."/>
            <person name="Beiko R.G."/>
            <person name="Rosenstiel P."/>
            <person name="Hippler M."/>
            <person name="Laroche J."/>
        </authorList>
    </citation>
    <scope>NUCLEOTIDE SEQUENCE [LARGE SCALE GENOMIC DNA]</scope>
    <source>
        <strain evidence="1 2">CCMP1005</strain>
    </source>
</reference>
<protein>
    <submittedName>
        <fullName evidence="1">Uncharacterized protein</fullName>
    </submittedName>
</protein>
<accession>K0R2E2</accession>
<dbReference type="EMBL" id="AGNL01048594">
    <property type="protein sequence ID" value="EJK45339.1"/>
    <property type="molecule type" value="Genomic_DNA"/>
</dbReference>
<gene>
    <name evidence="1" type="ORF">THAOC_36054</name>
</gene>
<keyword evidence="2" id="KW-1185">Reference proteome</keyword>
<feature type="non-terminal residue" evidence="1">
    <location>
        <position position="157"/>
    </location>
</feature>
<dbReference type="Proteomes" id="UP000266841">
    <property type="component" value="Unassembled WGS sequence"/>
</dbReference>
<dbReference type="AlphaFoldDB" id="K0R2E2"/>
<proteinExistence type="predicted"/>
<name>K0R2E2_THAOC</name>
<evidence type="ECO:0000313" key="1">
    <source>
        <dbReference type="EMBL" id="EJK45339.1"/>
    </source>
</evidence>
<organism evidence="1 2">
    <name type="scientific">Thalassiosira oceanica</name>
    <name type="common">Marine diatom</name>
    <dbReference type="NCBI Taxonomy" id="159749"/>
    <lineage>
        <taxon>Eukaryota</taxon>
        <taxon>Sar</taxon>
        <taxon>Stramenopiles</taxon>
        <taxon>Ochrophyta</taxon>
        <taxon>Bacillariophyta</taxon>
        <taxon>Coscinodiscophyceae</taxon>
        <taxon>Thalassiosirophycidae</taxon>
        <taxon>Thalassiosirales</taxon>
        <taxon>Thalassiosiraceae</taxon>
        <taxon>Thalassiosira</taxon>
    </lineage>
</organism>
<evidence type="ECO:0000313" key="2">
    <source>
        <dbReference type="Proteomes" id="UP000266841"/>
    </source>
</evidence>